<accession>A0A7W5UZQ9</accession>
<evidence type="ECO:0000313" key="1">
    <source>
        <dbReference type="EMBL" id="MBB3726044.1"/>
    </source>
</evidence>
<proteinExistence type="predicted"/>
<dbReference type="GeneID" id="95388431"/>
<protein>
    <submittedName>
        <fullName evidence="1">Uncharacterized protein</fullName>
    </submittedName>
</protein>
<sequence length="130" mass="14619">MRIWTERPAKTDVEAVVRRYFSLLRAGKIPEAEQLVDHSSVRHVLKSLWSGSVGASADADEASCSRAADEWEQDLSWLCELDLGDFHWGHTGSHFYVEVTYRAQIVEVSLGFWVKPTDAGWVVAGPSTLW</sequence>
<dbReference type="EMBL" id="JACIBV010000001">
    <property type="protein sequence ID" value="MBB3726044.1"/>
    <property type="molecule type" value="Genomic_DNA"/>
</dbReference>
<reference evidence="1 2" key="1">
    <citation type="submission" date="2020-08" db="EMBL/GenBank/DDBJ databases">
        <title>Sequencing the genomes of 1000 actinobacteria strains.</title>
        <authorList>
            <person name="Klenk H.-P."/>
        </authorList>
    </citation>
    <scope>NUCLEOTIDE SEQUENCE [LARGE SCALE GENOMIC DNA]</scope>
    <source>
        <strain evidence="1 2">DSM 44320</strain>
    </source>
</reference>
<keyword evidence="2" id="KW-1185">Reference proteome</keyword>
<evidence type="ECO:0000313" key="2">
    <source>
        <dbReference type="Proteomes" id="UP000579945"/>
    </source>
</evidence>
<dbReference type="RefSeq" id="WP_183645550.1">
    <property type="nucleotide sequence ID" value="NZ_BAAAXX010000038.1"/>
</dbReference>
<organism evidence="1 2">
    <name type="scientific">Nonomuraea dietziae</name>
    <dbReference type="NCBI Taxonomy" id="65515"/>
    <lineage>
        <taxon>Bacteria</taxon>
        <taxon>Bacillati</taxon>
        <taxon>Actinomycetota</taxon>
        <taxon>Actinomycetes</taxon>
        <taxon>Streptosporangiales</taxon>
        <taxon>Streptosporangiaceae</taxon>
        <taxon>Nonomuraea</taxon>
    </lineage>
</organism>
<name>A0A7W5UZQ9_9ACTN</name>
<gene>
    <name evidence="1" type="ORF">FHR33_001904</name>
</gene>
<dbReference type="AlphaFoldDB" id="A0A7W5UZQ9"/>
<dbReference type="Proteomes" id="UP000579945">
    <property type="component" value="Unassembled WGS sequence"/>
</dbReference>
<comment type="caution">
    <text evidence="1">The sequence shown here is derived from an EMBL/GenBank/DDBJ whole genome shotgun (WGS) entry which is preliminary data.</text>
</comment>